<dbReference type="KEGG" id="sna:Snas_1397"/>
<keyword evidence="2" id="KW-1185">Reference proteome</keyword>
<dbReference type="InterPro" id="IPR036691">
    <property type="entry name" value="Endo/exonu/phosph_ase_sf"/>
</dbReference>
<dbReference type="STRING" id="446470.Snas_1397"/>
<protein>
    <recommendedName>
        <fullName evidence="3">Endonuclease/exonuclease/phosphatase</fullName>
    </recommendedName>
</protein>
<sequence>MVKAEQPTILGTQEGRGNQIRDLKDRLPGYWWAWRGREKDGSGETCAAFYRKDRLEKLDEGHRWLSTTPTVPGSISWGAKTMIDGSFHDSWNHKAARVTPTYGTANGWRPRPKPDGRRIDWIIATERFAVHKAGINTWVTRHDNLCSDHWAVQAVVSLAA</sequence>
<evidence type="ECO:0000313" key="2">
    <source>
        <dbReference type="Proteomes" id="UP000000844"/>
    </source>
</evidence>
<name>D3PV51_STANL</name>
<dbReference type="Gene3D" id="3.60.10.10">
    <property type="entry name" value="Endonuclease/exonuclease/phosphatase"/>
    <property type="match status" value="2"/>
</dbReference>
<dbReference type="eggNOG" id="COG3568">
    <property type="taxonomic scope" value="Bacteria"/>
</dbReference>
<dbReference type="HOGENOM" id="CLU_1651093_0_0_11"/>
<gene>
    <name evidence="1" type="ordered locus">Snas_1397</name>
</gene>
<dbReference type="SUPFAM" id="SSF56219">
    <property type="entry name" value="DNase I-like"/>
    <property type="match status" value="2"/>
</dbReference>
<proteinExistence type="predicted"/>
<reference evidence="1 2" key="1">
    <citation type="journal article" date="2009" name="Stand. Genomic Sci.">
        <title>Complete genome sequence of Stackebrandtia nassauensis type strain (LLR-40K-21).</title>
        <authorList>
            <person name="Munk C."/>
            <person name="Lapidus A."/>
            <person name="Copeland A."/>
            <person name="Jando M."/>
            <person name="Mayilraj S."/>
            <person name="Glavina Del Rio T."/>
            <person name="Nolan M."/>
            <person name="Chen F."/>
            <person name="Lucas S."/>
            <person name="Tice H."/>
            <person name="Cheng J.F."/>
            <person name="Han C."/>
            <person name="Detter J.C."/>
            <person name="Bruce D."/>
            <person name="Goodwin L."/>
            <person name="Chain P."/>
            <person name="Pitluck S."/>
            <person name="Goker M."/>
            <person name="Ovchinikova G."/>
            <person name="Pati A."/>
            <person name="Ivanova N."/>
            <person name="Mavromatis K."/>
            <person name="Chen A."/>
            <person name="Palaniappan K."/>
            <person name="Land M."/>
            <person name="Hauser L."/>
            <person name="Chang Y.J."/>
            <person name="Jeffries C.D."/>
            <person name="Bristow J."/>
            <person name="Eisen J.A."/>
            <person name="Markowitz V."/>
            <person name="Hugenholtz P."/>
            <person name="Kyrpides N.C."/>
            <person name="Klenk H.P."/>
        </authorList>
    </citation>
    <scope>NUCLEOTIDE SEQUENCE [LARGE SCALE GENOMIC DNA]</scope>
    <source>
        <strain evidence="2">DSM 44728 / CIP 108903 / NRRL B-16338 / NBRC 102104 / LLR-40K-21</strain>
    </source>
</reference>
<evidence type="ECO:0000313" key="1">
    <source>
        <dbReference type="EMBL" id="ADD41104.1"/>
    </source>
</evidence>
<accession>D3PV51</accession>
<dbReference type="EMBL" id="CP001778">
    <property type="protein sequence ID" value="ADD41104.1"/>
    <property type="molecule type" value="Genomic_DNA"/>
</dbReference>
<evidence type="ECO:0008006" key="3">
    <source>
        <dbReference type="Google" id="ProtNLM"/>
    </source>
</evidence>
<dbReference type="Proteomes" id="UP000000844">
    <property type="component" value="Chromosome"/>
</dbReference>
<organism evidence="1 2">
    <name type="scientific">Stackebrandtia nassauensis (strain DSM 44728 / CIP 108903 / NRRL B-16338 / NBRC 102104 / LLR-40K-21)</name>
    <dbReference type="NCBI Taxonomy" id="446470"/>
    <lineage>
        <taxon>Bacteria</taxon>
        <taxon>Bacillati</taxon>
        <taxon>Actinomycetota</taxon>
        <taxon>Actinomycetes</taxon>
        <taxon>Glycomycetales</taxon>
        <taxon>Glycomycetaceae</taxon>
        <taxon>Stackebrandtia</taxon>
    </lineage>
</organism>
<dbReference type="AlphaFoldDB" id="D3PV51"/>